<sequence length="382" mass="42748">MPVNTPVSFAIIPTKGSHTIGRITLNSPKTLNGLTYEMVRLIGQQLQAWRYDPNMVAVWLEGEGDKAFCAGADLRQLYQALTAPQDPLAEHDIPSYAQEFFAKEYQLDYFIHHYPKPIIAWLHGFVMGGGIGLSHGARYRIATENATFSMPEISIGLFPDVAGSWFLGQIPARIGRFIALTAARLNAADALFSGLADMIIEHQRKQDVIGALTWANWQTDPVHNEHTLHNILQSFASWQYCQNSTLIEHAAELAALCNAPDCRTFLMQLMQLGQQNTWFEPYMLAARNGAPSSLYLSWILQDMARTMSLADVYKMEFNAAMGCCARGDLVEGIRALVIDKDKKPDWLPAASDEKDLTELIEFYLIPRYHGVHMLSDLAPDTL</sequence>
<dbReference type="InterPro" id="IPR029045">
    <property type="entry name" value="ClpP/crotonase-like_dom_sf"/>
</dbReference>
<feature type="domain" description="Enoyl-CoA hydratase/isomerase" evidence="4">
    <location>
        <begin position="20"/>
        <end position="354"/>
    </location>
</feature>
<dbReference type="SUPFAM" id="SSF52096">
    <property type="entry name" value="ClpP/crotonase"/>
    <property type="match status" value="1"/>
</dbReference>
<dbReference type="AlphaFoldDB" id="A0A433S9M5"/>
<organism evidence="5 6">
    <name type="scientific">Saezia sanguinis</name>
    <dbReference type="NCBI Taxonomy" id="1965230"/>
    <lineage>
        <taxon>Bacteria</taxon>
        <taxon>Pseudomonadati</taxon>
        <taxon>Pseudomonadota</taxon>
        <taxon>Betaproteobacteria</taxon>
        <taxon>Burkholderiales</taxon>
        <taxon>Saeziaceae</taxon>
        <taxon>Saezia</taxon>
    </lineage>
</organism>
<keyword evidence="6" id="KW-1185">Reference proteome</keyword>
<evidence type="ECO:0000256" key="3">
    <source>
        <dbReference type="ARBA" id="ARBA00022801"/>
    </source>
</evidence>
<gene>
    <name evidence="5" type="primary">crt_2</name>
    <name evidence="5" type="ORF">CUZ56_03017</name>
</gene>
<protein>
    <recommendedName>
        <fullName evidence="2">3-hydroxyisobutyryl-CoA hydrolase</fullName>
        <ecNumber evidence="2">3.1.2.4</ecNumber>
    </recommendedName>
</protein>
<dbReference type="CDD" id="cd06558">
    <property type="entry name" value="crotonase-like"/>
    <property type="match status" value="1"/>
</dbReference>
<dbReference type="PANTHER" id="PTHR43176:SF3">
    <property type="entry name" value="3-HYDROXYISOBUTYRYL-COA HYDROLASE, MITOCHONDRIAL"/>
    <property type="match status" value="1"/>
</dbReference>
<dbReference type="OrthoDB" id="9790967at2"/>
<dbReference type="GO" id="GO:0016829">
    <property type="term" value="F:lyase activity"/>
    <property type="evidence" value="ECO:0007669"/>
    <property type="project" value="UniProtKB-KW"/>
</dbReference>
<dbReference type="GO" id="GO:0003860">
    <property type="term" value="F:3-hydroxyisobutyryl-CoA hydrolase activity"/>
    <property type="evidence" value="ECO:0007669"/>
    <property type="project" value="UniProtKB-EC"/>
</dbReference>
<evidence type="ECO:0000313" key="6">
    <source>
        <dbReference type="Proteomes" id="UP000286947"/>
    </source>
</evidence>
<evidence type="ECO:0000313" key="5">
    <source>
        <dbReference type="EMBL" id="RUS65435.1"/>
    </source>
</evidence>
<dbReference type="GO" id="GO:0005829">
    <property type="term" value="C:cytosol"/>
    <property type="evidence" value="ECO:0007669"/>
    <property type="project" value="TreeGrafter"/>
</dbReference>
<dbReference type="InterPro" id="IPR045004">
    <property type="entry name" value="ECH_dom"/>
</dbReference>
<dbReference type="NCBIfam" id="NF004127">
    <property type="entry name" value="PRK05617.1"/>
    <property type="match status" value="1"/>
</dbReference>
<dbReference type="EMBL" id="PQSP01000013">
    <property type="protein sequence ID" value="RUS65435.1"/>
    <property type="molecule type" value="Genomic_DNA"/>
</dbReference>
<dbReference type="Gene3D" id="3.90.226.10">
    <property type="entry name" value="2-enoyl-CoA Hydratase, Chain A, domain 1"/>
    <property type="match status" value="1"/>
</dbReference>
<dbReference type="PANTHER" id="PTHR43176">
    <property type="entry name" value="3-HYDROXYISOBUTYRYL-COA HYDROLASE-RELATED"/>
    <property type="match status" value="1"/>
</dbReference>
<evidence type="ECO:0000256" key="2">
    <source>
        <dbReference type="ARBA" id="ARBA00011915"/>
    </source>
</evidence>
<evidence type="ECO:0000256" key="1">
    <source>
        <dbReference type="ARBA" id="ARBA00001709"/>
    </source>
</evidence>
<dbReference type="EC" id="3.1.2.4" evidence="2"/>
<dbReference type="Proteomes" id="UP000286947">
    <property type="component" value="Unassembled WGS sequence"/>
</dbReference>
<proteinExistence type="predicted"/>
<accession>A0A433S9M5</accession>
<reference evidence="5 6" key="1">
    <citation type="submission" date="2018-01" db="EMBL/GenBank/DDBJ databases">
        <title>Saezia sanguinis gen. nov., sp. nov., in the order Burkholderiales isolated from human blood.</title>
        <authorList>
            <person name="Medina-Pascual M.J."/>
            <person name="Valdezate S."/>
            <person name="Monzon S."/>
            <person name="Cuesta I."/>
            <person name="Carrasco G."/>
            <person name="Villalon P."/>
            <person name="Saez-Nieto J.A."/>
        </authorList>
    </citation>
    <scope>NUCLEOTIDE SEQUENCE [LARGE SCALE GENOMIC DNA]</scope>
    <source>
        <strain evidence="5 6">CNM695-12</strain>
    </source>
</reference>
<name>A0A433S9M5_9BURK</name>
<comment type="catalytic activity">
    <reaction evidence="1">
        <text>3-hydroxy-2-methylpropanoyl-CoA + H2O = 3-hydroxy-2-methylpropanoate + CoA + H(+)</text>
        <dbReference type="Rhea" id="RHEA:20888"/>
        <dbReference type="ChEBI" id="CHEBI:11805"/>
        <dbReference type="ChEBI" id="CHEBI:15377"/>
        <dbReference type="ChEBI" id="CHEBI:15378"/>
        <dbReference type="ChEBI" id="CHEBI:57287"/>
        <dbReference type="ChEBI" id="CHEBI:57340"/>
        <dbReference type="EC" id="3.1.2.4"/>
    </reaction>
</comment>
<dbReference type="InterPro" id="IPR032259">
    <property type="entry name" value="HIBYL-CoA-H"/>
</dbReference>
<evidence type="ECO:0000259" key="4">
    <source>
        <dbReference type="Pfam" id="PF16113"/>
    </source>
</evidence>
<dbReference type="GO" id="GO:0006574">
    <property type="term" value="P:L-valine catabolic process"/>
    <property type="evidence" value="ECO:0007669"/>
    <property type="project" value="TreeGrafter"/>
</dbReference>
<dbReference type="Pfam" id="PF16113">
    <property type="entry name" value="ECH_2"/>
    <property type="match status" value="1"/>
</dbReference>
<comment type="caution">
    <text evidence="5">The sequence shown here is derived from an EMBL/GenBank/DDBJ whole genome shotgun (WGS) entry which is preliminary data.</text>
</comment>
<keyword evidence="5" id="KW-0456">Lyase</keyword>
<keyword evidence="3" id="KW-0378">Hydrolase</keyword>